<proteinExistence type="predicted"/>
<feature type="region of interest" description="Disordered" evidence="1">
    <location>
        <begin position="143"/>
        <end position="215"/>
    </location>
</feature>
<feature type="compositionally biased region" description="Low complexity" evidence="1">
    <location>
        <begin position="1"/>
        <end position="14"/>
    </location>
</feature>
<comment type="caution">
    <text evidence="3">The sequence shown here is derived from an EMBL/GenBank/DDBJ whole genome shotgun (WGS) entry which is preliminary data.</text>
</comment>
<keyword evidence="2" id="KW-0812">Transmembrane</keyword>
<feature type="compositionally biased region" description="Low complexity" evidence="1">
    <location>
        <begin position="181"/>
        <end position="215"/>
    </location>
</feature>
<dbReference type="AlphaFoldDB" id="A0AA38Y255"/>
<protein>
    <submittedName>
        <fullName evidence="3">Uncharacterized protein</fullName>
    </submittedName>
</protein>
<sequence length="348" mass="35337">MQTTATTVTATAATSDPTNAGASAADDDYPAIILYPTGQPTMNNIDTVQVTYDTIWEHANLTLFCGIDEAENKWALANIPLQPSGTCVISPIQAGMEISQFPVSCGMLIYDASDKSESTTGGGFVMTKTNGVASTFGLSLTTTGAGNPQTTNTKKGAAATGSATNASDNISNKSGGGGGSQTVTTSLSSSTSTNTGVLSGAGSDPNTSSSSTGLSSGTKAGIAIGIILGAIALFVAVFFFFRLRKRIDRVERNITGKEGESTTGKEVPPVSASSSSSSSPPPPVPPTSEKPILPSPRFTARSNSPAIFTPGGGGTNHNTKNSEDWRQFFGNAATVSGSNPRSHTSASA</sequence>
<keyword evidence="2" id="KW-0472">Membrane</keyword>
<evidence type="ECO:0000313" key="4">
    <source>
        <dbReference type="Proteomes" id="UP001172681"/>
    </source>
</evidence>
<evidence type="ECO:0000313" key="3">
    <source>
        <dbReference type="EMBL" id="KAJ9633024.1"/>
    </source>
</evidence>
<evidence type="ECO:0000256" key="2">
    <source>
        <dbReference type="SAM" id="Phobius"/>
    </source>
</evidence>
<evidence type="ECO:0000256" key="1">
    <source>
        <dbReference type="SAM" id="MobiDB-lite"/>
    </source>
</evidence>
<name>A0AA38Y255_9EURO</name>
<feature type="compositionally biased region" description="Polar residues" evidence="1">
    <location>
        <begin position="333"/>
        <end position="348"/>
    </location>
</feature>
<gene>
    <name evidence="3" type="ORF">H2204_007414</name>
</gene>
<keyword evidence="2" id="KW-1133">Transmembrane helix</keyword>
<reference evidence="3" key="1">
    <citation type="submission" date="2022-10" db="EMBL/GenBank/DDBJ databases">
        <title>Culturing micro-colonial fungi from biological soil crusts in the Mojave desert and describing Neophaeococcomyces mojavensis, and introducing the new genera and species Taxawa tesnikishii.</title>
        <authorList>
            <person name="Kurbessoian T."/>
            <person name="Stajich J.E."/>
        </authorList>
    </citation>
    <scope>NUCLEOTIDE SEQUENCE</scope>
    <source>
        <strain evidence="3">TK_35</strain>
    </source>
</reference>
<feature type="compositionally biased region" description="Pro residues" evidence="1">
    <location>
        <begin position="279"/>
        <end position="288"/>
    </location>
</feature>
<feature type="compositionally biased region" description="Low complexity" evidence="1">
    <location>
        <begin position="150"/>
        <end position="173"/>
    </location>
</feature>
<dbReference type="Proteomes" id="UP001172681">
    <property type="component" value="Unassembled WGS sequence"/>
</dbReference>
<organism evidence="3 4">
    <name type="scientific">Knufia peltigerae</name>
    <dbReference type="NCBI Taxonomy" id="1002370"/>
    <lineage>
        <taxon>Eukaryota</taxon>
        <taxon>Fungi</taxon>
        <taxon>Dikarya</taxon>
        <taxon>Ascomycota</taxon>
        <taxon>Pezizomycotina</taxon>
        <taxon>Eurotiomycetes</taxon>
        <taxon>Chaetothyriomycetidae</taxon>
        <taxon>Chaetothyriales</taxon>
        <taxon>Trichomeriaceae</taxon>
        <taxon>Knufia</taxon>
    </lineage>
</organism>
<feature type="transmembrane region" description="Helical" evidence="2">
    <location>
        <begin position="220"/>
        <end position="241"/>
    </location>
</feature>
<feature type="compositionally biased region" description="Low complexity" evidence="1">
    <location>
        <begin position="267"/>
        <end position="278"/>
    </location>
</feature>
<keyword evidence="4" id="KW-1185">Reference proteome</keyword>
<dbReference type="EMBL" id="JAPDRN010000050">
    <property type="protein sequence ID" value="KAJ9633024.1"/>
    <property type="molecule type" value="Genomic_DNA"/>
</dbReference>
<accession>A0AA38Y255</accession>
<feature type="region of interest" description="Disordered" evidence="1">
    <location>
        <begin position="1"/>
        <end position="22"/>
    </location>
</feature>
<feature type="region of interest" description="Disordered" evidence="1">
    <location>
        <begin position="257"/>
        <end position="348"/>
    </location>
</feature>